<gene>
    <name evidence="4" type="ORF">TRL7639_00150</name>
</gene>
<evidence type="ECO:0000256" key="2">
    <source>
        <dbReference type="SAM" id="SignalP"/>
    </source>
</evidence>
<protein>
    <recommendedName>
        <fullName evidence="3">Endonuclease/exonuclease/phosphatase domain-containing protein</fullName>
    </recommendedName>
</protein>
<dbReference type="RefSeq" id="WP_085793908.1">
    <property type="nucleotide sequence ID" value="NZ_FWFO01000001.1"/>
</dbReference>
<dbReference type="Gene3D" id="3.60.10.10">
    <property type="entry name" value="Endonuclease/exonuclease/phosphatase"/>
    <property type="match status" value="1"/>
</dbReference>
<evidence type="ECO:0000259" key="3">
    <source>
        <dbReference type="Pfam" id="PF03372"/>
    </source>
</evidence>
<proteinExistence type="predicted"/>
<feature type="chain" id="PRO_5012283173" description="Endonuclease/exonuclease/phosphatase domain-containing protein" evidence="2">
    <location>
        <begin position="18"/>
        <end position="357"/>
    </location>
</feature>
<keyword evidence="2" id="KW-0732">Signal</keyword>
<evidence type="ECO:0000313" key="4">
    <source>
        <dbReference type="EMBL" id="SLN12912.1"/>
    </source>
</evidence>
<dbReference type="Proteomes" id="UP000193077">
    <property type="component" value="Unassembled WGS sequence"/>
</dbReference>
<evidence type="ECO:0000313" key="5">
    <source>
        <dbReference type="Proteomes" id="UP000193077"/>
    </source>
</evidence>
<dbReference type="EMBL" id="FWFO01000001">
    <property type="protein sequence ID" value="SLN12912.1"/>
    <property type="molecule type" value="Genomic_DNA"/>
</dbReference>
<dbReference type="AlphaFoldDB" id="A0A1Y5RCB2"/>
<reference evidence="4 5" key="1">
    <citation type="submission" date="2017-03" db="EMBL/GenBank/DDBJ databases">
        <authorList>
            <person name="Afonso C.L."/>
            <person name="Miller P.J."/>
            <person name="Scott M.A."/>
            <person name="Spackman E."/>
            <person name="Goraichik I."/>
            <person name="Dimitrov K.M."/>
            <person name="Suarez D.L."/>
            <person name="Swayne D.E."/>
        </authorList>
    </citation>
    <scope>NUCLEOTIDE SEQUENCE [LARGE SCALE GENOMIC DNA]</scope>
    <source>
        <strain evidence="4 5">CECT 7639</strain>
    </source>
</reference>
<dbReference type="SUPFAM" id="SSF56219">
    <property type="entry name" value="DNase I-like"/>
    <property type="match status" value="1"/>
</dbReference>
<name>A0A1Y5RCB2_9RHOB</name>
<dbReference type="InterPro" id="IPR005135">
    <property type="entry name" value="Endo/exonuclease/phosphatase"/>
</dbReference>
<keyword evidence="5" id="KW-1185">Reference proteome</keyword>
<evidence type="ECO:0000256" key="1">
    <source>
        <dbReference type="SAM" id="MobiDB-lite"/>
    </source>
</evidence>
<dbReference type="Pfam" id="PF03372">
    <property type="entry name" value="Exo_endo_phos"/>
    <property type="match status" value="1"/>
</dbReference>
<accession>A0A1Y5RCB2</accession>
<sequence length="357" mass="38711">MRWLLLVLALLPSIATAEPLRIASFNTELSRDGPGLLLRDLQKGKDKQIADVVAVIGETSPDILALQGVDWDHDGLTLDALASALADASSPYPHRLALKPNSGMMTDLDLDGDGRLGGPGDAQGYGKFTGQNGMVILSRYPIDHAEVQDFSTLLWKDLPGARLPQRNSAPFPSQAAQDIQRLSSAGHWVVPIETPVGRIHLLTSQAGPPVFDGPEDRNGLRNRDENRFWTLLLDGTLGLAPQNRFVLLGGTNLDPWDSDGYGEVVQGLLDDPRLQDPAPTSDGAAEAPDQGHRSPNATDTVEWEGVGRLRVDYVLPSRDWTVQASGVYWPAKGEPDHETALGASRHRLVWVDLTAKE</sequence>
<organism evidence="4 5">
    <name type="scientific">Falsiruegeria litorea R37</name>
    <dbReference type="NCBI Taxonomy" id="1200284"/>
    <lineage>
        <taxon>Bacteria</taxon>
        <taxon>Pseudomonadati</taxon>
        <taxon>Pseudomonadota</taxon>
        <taxon>Alphaproteobacteria</taxon>
        <taxon>Rhodobacterales</taxon>
        <taxon>Roseobacteraceae</taxon>
        <taxon>Falsiruegeria</taxon>
    </lineage>
</organism>
<dbReference type="InterPro" id="IPR036691">
    <property type="entry name" value="Endo/exonu/phosph_ase_sf"/>
</dbReference>
<dbReference type="OrthoDB" id="292013at2"/>
<dbReference type="GO" id="GO:0003824">
    <property type="term" value="F:catalytic activity"/>
    <property type="evidence" value="ECO:0007669"/>
    <property type="project" value="InterPro"/>
</dbReference>
<feature type="region of interest" description="Disordered" evidence="1">
    <location>
        <begin position="270"/>
        <end position="299"/>
    </location>
</feature>
<feature type="signal peptide" evidence="2">
    <location>
        <begin position="1"/>
        <end position="17"/>
    </location>
</feature>
<feature type="domain" description="Endonuclease/exonuclease/phosphatase" evidence="3">
    <location>
        <begin position="43"/>
        <end position="332"/>
    </location>
</feature>